<dbReference type="Pfam" id="PF13379">
    <property type="entry name" value="NMT1_2"/>
    <property type="match status" value="1"/>
</dbReference>
<name>A0A059F7N6_9PROT</name>
<organism evidence="7 8">
    <name type="scientific">Hyphomonas hirschiana VP5</name>
    <dbReference type="NCBI Taxonomy" id="1280951"/>
    <lineage>
        <taxon>Bacteria</taxon>
        <taxon>Pseudomonadati</taxon>
        <taxon>Pseudomonadota</taxon>
        <taxon>Alphaproteobacteria</taxon>
        <taxon>Hyphomonadales</taxon>
        <taxon>Hyphomonadaceae</taxon>
        <taxon>Hyphomonas</taxon>
    </lineage>
</organism>
<keyword evidence="5" id="KW-0472">Membrane</keyword>
<comment type="subcellular location">
    <subcellularLocation>
        <location evidence="1">Endomembrane system</location>
    </subcellularLocation>
</comment>
<evidence type="ECO:0000256" key="1">
    <source>
        <dbReference type="ARBA" id="ARBA00004308"/>
    </source>
</evidence>
<evidence type="ECO:0000256" key="3">
    <source>
        <dbReference type="ARBA" id="ARBA00022475"/>
    </source>
</evidence>
<dbReference type="CDD" id="cd13553">
    <property type="entry name" value="PBP2_NrtA_CpmA_like"/>
    <property type="match status" value="1"/>
</dbReference>
<gene>
    <name evidence="7" type="ORF">HHI_17096</name>
</gene>
<feature type="region of interest" description="Disordered" evidence="6">
    <location>
        <begin position="344"/>
        <end position="380"/>
    </location>
</feature>
<keyword evidence="8" id="KW-1185">Reference proteome</keyword>
<accession>A0A059F7N6</accession>
<protein>
    <submittedName>
        <fullName evidence="7">Putative nitrate transporter</fullName>
    </submittedName>
</protein>
<dbReference type="Gene3D" id="3.40.190.10">
    <property type="entry name" value="Periplasmic binding protein-like II"/>
    <property type="match status" value="2"/>
</dbReference>
<evidence type="ECO:0000313" key="8">
    <source>
        <dbReference type="Proteomes" id="UP000025061"/>
    </source>
</evidence>
<dbReference type="GO" id="GO:0012505">
    <property type="term" value="C:endomembrane system"/>
    <property type="evidence" value="ECO:0007669"/>
    <property type="project" value="UniProtKB-SubCell"/>
</dbReference>
<evidence type="ECO:0000256" key="6">
    <source>
        <dbReference type="SAM" id="MobiDB-lite"/>
    </source>
</evidence>
<keyword evidence="3" id="KW-1003">Cell membrane</keyword>
<sequence length="380" mass="40159">MIPLRLGYVPLNDCAPLVMAQALGLFEAQGLDVRLVRQNAWSTARELIQLGMLDGGHMLAPAVVARWLDGGPGGLVAPMALSLNGNSIIVSLALYGRMCDALGHPPRTALEAARSLHTVVSADAAAGRRPLTFAAVFPESRQYIELKRFFSAGGIDPDLIRILIVPPPEVDGFLERDLVDGYCVGEPWGSYSVARGYGAMVASSLDLRPAGIEKVLAVGPPILEADATGALVRAVSGASVWLDQPGNRAAAAGVLSQKGFVPVPEEVVRRGLEGQIVRYPGGAAETHADFMVFDRYAAGFPWLSQARLIAEELVASGVSVSAMGAEQAFRPDLYRAALAGSGRSLPGTDEKPEACHPAGWTFGDADQPIEMGPDRPLFDL</sequence>
<dbReference type="InterPro" id="IPR044527">
    <property type="entry name" value="NrtA/CpmA_ABC-bd_dom"/>
</dbReference>
<evidence type="ECO:0000256" key="4">
    <source>
        <dbReference type="ARBA" id="ARBA00022519"/>
    </source>
</evidence>
<dbReference type="SUPFAM" id="SSF53850">
    <property type="entry name" value="Periplasmic binding protein-like II"/>
    <property type="match status" value="1"/>
</dbReference>
<evidence type="ECO:0000256" key="2">
    <source>
        <dbReference type="ARBA" id="ARBA00022448"/>
    </source>
</evidence>
<dbReference type="Proteomes" id="UP000025061">
    <property type="component" value="Unassembled WGS sequence"/>
</dbReference>
<dbReference type="EMBL" id="ARYI01000023">
    <property type="protein sequence ID" value="KCZ86617.1"/>
    <property type="molecule type" value="Genomic_DNA"/>
</dbReference>
<dbReference type="AlphaFoldDB" id="A0A059F7N6"/>
<evidence type="ECO:0000256" key="5">
    <source>
        <dbReference type="ARBA" id="ARBA00023136"/>
    </source>
</evidence>
<reference evidence="7 8" key="1">
    <citation type="submission" date="2013-04" db="EMBL/GenBank/DDBJ databases">
        <title>Hyphomonas hirschiana VP5 Genome Sequencing.</title>
        <authorList>
            <person name="Lai Q."/>
            <person name="Shao Z."/>
        </authorList>
    </citation>
    <scope>NUCLEOTIDE SEQUENCE [LARGE SCALE GENOMIC DNA]</scope>
    <source>
        <strain evidence="7 8">VP5</strain>
    </source>
</reference>
<dbReference type="PANTHER" id="PTHR30024">
    <property type="entry name" value="ALIPHATIC SULFONATES-BINDING PROTEIN-RELATED"/>
    <property type="match status" value="1"/>
</dbReference>
<dbReference type="RefSeq" id="WP_011647226.1">
    <property type="nucleotide sequence ID" value="NZ_ARYI01000023.1"/>
</dbReference>
<dbReference type="PANTHER" id="PTHR30024:SF43">
    <property type="entry name" value="BLL4572 PROTEIN"/>
    <property type="match status" value="1"/>
</dbReference>
<keyword evidence="2" id="KW-0813">Transport</keyword>
<proteinExistence type="predicted"/>
<dbReference type="PATRIC" id="fig|1280951.3.peg.3443"/>
<dbReference type="OrthoDB" id="570524at2"/>
<keyword evidence="4" id="KW-0997">Cell inner membrane</keyword>
<comment type="caution">
    <text evidence="7">The sequence shown here is derived from an EMBL/GenBank/DDBJ whole genome shotgun (WGS) entry which is preliminary data.</text>
</comment>
<evidence type="ECO:0000313" key="7">
    <source>
        <dbReference type="EMBL" id="KCZ86617.1"/>
    </source>
</evidence>